<evidence type="ECO:0000313" key="1">
    <source>
        <dbReference type="EMBL" id="KAI4470227.1"/>
    </source>
</evidence>
<protein>
    <submittedName>
        <fullName evidence="1">Prefoldin subunit 1-related</fullName>
    </submittedName>
</protein>
<gene>
    <name evidence="1" type="ORF">MML48_1g13933</name>
</gene>
<reference evidence="1" key="1">
    <citation type="submission" date="2022-04" db="EMBL/GenBank/DDBJ databases">
        <title>Chromosome-scale genome assembly of Holotrichia oblita Faldermann.</title>
        <authorList>
            <person name="Rongchong L."/>
        </authorList>
    </citation>
    <scope>NUCLEOTIDE SEQUENCE</scope>
    <source>
        <strain evidence="1">81SQS9</strain>
    </source>
</reference>
<dbReference type="EMBL" id="CM043015">
    <property type="protein sequence ID" value="KAI4470227.1"/>
    <property type="molecule type" value="Genomic_DNA"/>
</dbReference>
<accession>A0ACB9TTL6</accession>
<proteinExistence type="predicted"/>
<keyword evidence="2" id="KW-1185">Reference proteome</keyword>
<evidence type="ECO:0000313" key="2">
    <source>
        <dbReference type="Proteomes" id="UP001056778"/>
    </source>
</evidence>
<dbReference type="Proteomes" id="UP001056778">
    <property type="component" value="Chromosome 1"/>
</dbReference>
<organism evidence="1 2">
    <name type="scientific">Holotrichia oblita</name>
    <name type="common">Chafer beetle</name>
    <dbReference type="NCBI Taxonomy" id="644536"/>
    <lineage>
        <taxon>Eukaryota</taxon>
        <taxon>Metazoa</taxon>
        <taxon>Ecdysozoa</taxon>
        <taxon>Arthropoda</taxon>
        <taxon>Hexapoda</taxon>
        <taxon>Insecta</taxon>
        <taxon>Pterygota</taxon>
        <taxon>Neoptera</taxon>
        <taxon>Endopterygota</taxon>
        <taxon>Coleoptera</taxon>
        <taxon>Polyphaga</taxon>
        <taxon>Scarabaeiformia</taxon>
        <taxon>Scarabaeidae</taxon>
        <taxon>Melolonthinae</taxon>
        <taxon>Holotrichia</taxon>
    </lineage>
</organism>
<name>A0ACB9TTL6_HOLOL</name>
<sequence length="120" mass="14009">MSKVDMELKKAFSELQQKAIDTTQKLRLADIQIESLKRQKQHATLTEREISSLEPDTKTYESVGRMFVLTPVSDVKNNLKKKQDAADEKINKLENNKTYLERNLKESENNLREMVQQRKA</sequence>
<comment type="caution">
    <text evidence="1">The sequence shown here is derived from an EMBL/GenBank/DDBJ whole genome shotgun (WGS) entry which is preliminary data.</text>
</comment>